<sequence>MSDKVYTGHKGSKSTSTTTKRSKISNQKPPNRHSLDSVPEFLSASAKKLKTDNAAEHRAVDEYFGYRFINFVTVFTTISQMIVCKKCKGDVRFTEESKRGLGFKIAMTCNDCGAFKINNCPLINNHSYEINIRMTLVMRILGIGLNGMKKFCAMMDLPKPIFQSTYDLIVKSILTASTSVRNLSMEKAAKQEIKENNEIIVSGDGTWRKRGFSSLFGLVTLIGWFTGKVLDVCVKSKYCKSCEFWKKREGSAEYEEWAENHNLECQCNHSGSAGKMEVDAVTEMFQRSETLHNVKYGSYIGDGDSKTFKGLLEAKPYDDFTVTKKECIDHVQKRMGTRLRNLKKKTKGLGGRGKLTGKLIDELSIYYGLAIRRNSESVEKMRNEIYATLNHKISTDDNPQHDNCSSSWCSWKQAQDSGTLDAYKHKPAMPDDVYAAIKPIYDELSSEDLLFRCLGGYTQNSNESFNSVVWSIAPKTVSSGKGILDVATNIAVITFNDGLCGIMNIMDVIGITVSRQCFDFCVADDSRRIKAAERSMTEAAKTGRRDAKSQKKELEKLDVDAEGQLYGAGIAE</sequence>
<dbReference type="Proteomes" id="UP000078542">
    <property type="component" value="Unassembled WGS sequence"/>
</dbReference>
<accession>A0A151ILU1</accession>
<feature type="region of interest" description="Disordered" evidence="1">
    <location>
        <begin position="1"/>
        <end position="37"/>
    </location>
</feature>
<feature type="domain" description="Mutator-like transposase" evidence="2">
    <location>
        <begin position="65"/>
        <end position="409"/>
    </location>
</feature>
<reference evidence="3 4" key="1">
    <citation type="submission" date="2016-03" db="EMBL/GenBank/DDBJ databases">
        <title>Cyphomyrmex costatus WGS genome.</title>
        <authorList>
            <person name="Nygaard S."/>
            <person name="Hu H."/>
            <person name="Boomsma J."/>
            <person name="Zhang G."/>
        </authorList>
    </citation>
    <scope>NUCLEOTIDE SEQUENCE [LARGE SCALE GENOMIC DNA]</scope>
    <source>
        <strain evidence="3">MS0001</strain>
        <tissue evidence="3">Whole body</tissue>
    </source>
</reference>
<keyword evidence="4" id="KW-1185">Reference proteome</keyword>
<dbReference type="EMBL" id="KQ977099">
    <property type="protein sequence ID" value="KYN05834.1"/>
    <property type="molecule type" value="Genomic_DNA"/>
</dbReference>
<dbReference type="AlphaFoldDB" id="A0A151ILU1"/>
<evidence type="ECO:0000313" key="4">
    <source>
        <dbReference type="Proteomes" id="UP000078542"/>
    </source>
</evidence>
<evidence type="ECO:0000256" key="1">
    <source>
        <dbReference type="SAM" id="MobiDB-lite"/>
    </source>
</evidence>
<name>A0A151ILU1_9HYME</name>
<proteinExistence type="predicted"/>
<protein>
    <recommendedName>
        <fullName evidence="2">Mutator-like transposase domain-containing protein</fullName>
    </recommendedName>
</protein>
<evidence type="ECO:0000259" key="2">
    <source>
        <dbReference type="Pfam" id="PF20700"/>
    </source>
</evidence>
<dbReference type="InterPro" id="IPR049012">
    <property type="entry name" value="Mutator_transp_dom"/>
</dbReference>
<gene>
    <name evidence="3" type="ORF">ALC62_03230</name>
</gene>
<evidence type="ECO:0000313" key="3">
    <source>
        <dbReference type="EMBL" id="KYN05834.1"/>
    </source>
</evidence>
<dbReference type="PANTHER" id="PTHR33309">
    <property type="entry name" value="KERATIN, ULTRA HIGH-SULFUR MATRIX PROTEIN-LIKE"/>
    <property type="match status" value="1"/>
</dbReference>
<organism evidence="3 4">
    <name type="scientific">Cyphomyrmex costatus</name>
    <dbReference type="NCBI Taxonomy" id="456900"/>
    <lineage>
        <taxon>Eukaryota</taxon>
        <taxon>Metazoa</taxon>
        <taxon>Ecdysozoa</taxon>
        <taxon>Arthropoda</taxon>
        <taxon>Hexapoda</taxon>
        <taxon>Insecta</taxon>
        <taxon>Pterygota</taxon>
        <taxon>Neoptera</taxon>
        <taxon>Endopterygota</taxon>
        <taxon>Hymenoptera</taxon>
        <taxon>Apocrita</taxon>
        <taxon>Aculeata</taxon>
        <taxon>Formicoidea</taxon>
        <taxon>Formicidae</taxon>
        <taxon>Myrmicinae</taxon>
        <taxon>Cyphomyrmex</taxon>
    </lineage>
</organism>
<dbReference type="Pfam" id="PF20700">
    <property type="entry name" value="Mutator"/>
    <property type="match status" value="1"/>
</dbReference>
<dbReference type="PANTHER" id="PTHR33309:SF3">
    <property type="entry name" value="CCHC-TYPE DOMAIN-CONTAINING PROTEIN"/>
    <property type="match status" value="1"/>
</dbReference>
<feature type="region of interest" description="Disordered" evidence="1">
    <location>
        <begin position="534"/>
        <end position="553"/>
    </location>
</feature>